<dbReference type="PROSITE" id="PS50097">
    <property type="entry name" value="BTB"/>
    <property type="match status" value="1"/>
</dbReference>
<dbReference type="InterPro" id="IPR011333">
    <property type="entry name" value="SKP1/BTB/POZ_sf"/>
</dbReference>
<name>A0A8J7NLE8_ATRSP</name>
<keyword evidence="4" id="KW-1185">Reference proteome</keyword>
<feature type="compositionally biased region" description="Polar residues" evidence="1">
    <location>
        <begin position="1"/>
        <end position="17"/>
    </location>
</feature>
<feature type="region of interest" description="Disordered" evidence="1">
    <location>
        <begin position="172"/>
        <end position="196"/>
    </location>
</feature>
<evidence type="ECO:0000256" key="1">
    <source>
        <dbReference type="SAM" id="MobiDB-lite"/>
    </source>
</evidence>
<dbReference type="InterPro" id="IPR011705">
    <property type="entry name" value="BACK"/>
</dbReference>
<feature type="domain" description="BTB" evidence="2">
    <location>
        <begin position="479"/>
        <end position="545"/>
    </location>
</feature>
<dbReference type="Gene3D" id="3.30.710.10">
    <property type="entry name" value="Potassium Channel Kv1.1, Chain A"/>
    <property type="match status" value="1"/>
</dbReference>
<dbReference type="EMBL" id="JAAWVO010023485">
    <property type="protein sequence ID" value="MBN3315732.1"/>
    <property type="molecule type" value="Genomic_DNA"/>
</dbReference>
<gene>
    <name evidence="3" type="primary">Klhl26_1</name>
    <name evidence="3" type="ORF">GTO95_0016472</name>
</gene>
<dbReference type="Proteomes" id="UP000736164">
    <property type="component" value="Unassembled WGS sequence"/>
</dbReference>
<proteinExistence type="predicted"/>
<accession>A0A8J7NLE8</accession>
<feature type="compositionally biased region" description="Basic and acidic residues" evidence="1">
    <location>
        <begin position="29"/>
        <end position="38"/>
    </location>
</feature>
<feature type="non-terminal residue" evidence="3">
    <location>
        <position position="1"/>
    </location>
</feature>
<dbReference type="Pfam" id="PF07707">
    <property type="entry name" value="BACK"/>
    <property type="match status" value="1"/>
</dbReference>
<reference evidence="3" key="1">
    <citation type="journal article" date="2021" name="Cell">
        <title>Tracing the genetic footprints of vertebrate landing in non-teleost ray-finned fishes.</title>
        <authorList>
            <person name="Bi X."/>
            <person name="Wang K."/>
            <person name="Yang L."/>
            <person name="Pan H."/>
            <person name="Jiang H."/>
            <person name="Wei Q."/>
            <person name="Fang M."/>
            <person name="Yu H."/>
            <person name="Zhu C."/>
            <person name="Cai Y."/>
            <person name="He Y."/>
            <person name="Gan X."/>
            <person name="Zeng H."/>
            <person name="Yu D."/>
            <person name="Zhu Y."/>
            <person name="Jiang H."/>
            <person name="Qiu Q."/>
            <person name="Yang H."/>
            <person name="Zhang Y.E."/>
            <person name="Wang W."/>
            <person name="Zhu M."/>
            <person name="He S."/>
            <person name="Zhang G."/>
        </authorList>
    </citation>
    <scope>NUCLEOTIDE SEQUENCE</scope>
    <source>
        <strain evidence="3">Allg_001</strain>
    </source>
</reference>
<feature type="compositionally biased region" description="Basic and acidic residues" evidence="1">
    <location>
        <begin position="248"/>
        <end position="262"/>
    </location>
</feature>
<organism evidence="3 4">
    <name type="scientific">Atractosteus spatula</name>
    <name type="common">Alligator gar</name>
    <name type="synonym">Lepisosteus spatula</name>
    <dbReference type="NCBI Taxonomy" id="7917"/>
    <lineage>
        <taxon>Eukaryota</taxon>
        <taxon>Metazoa</taxon>
        <taxon>Chordata</taxon>
        <taxon>Craniata</taxon>
        <taxon>Vertebrata</taxon>
        <taxon>Euteleostomi</taxon>
        <taxon>Actinopterygii</taxon>
        <taxon>Neopterygii</taxon>
        <taxon>Holostei</taxon>
        <taxon>Semionotiformes</taxon>
        <taxon>Lepisosteidae</taxon>
        <taxon>Atractosteus</taxon>
    </lineage>
</organism>
<feature type="region of interest" description="Disordered" evidence="1">
    <location>
        <begin position="235"/>
        <end position="293"/>
    </location>
</feature>
<evidence type="ECO:0000313" key="3">
    <source>
        <dbReference type="EMBL" id="MBN3315732.1"/>
    </source>
</evidence>
<feature type="non-terminal residue" evidence="3">
    <location>
        <position position="754"/>
    </location>
</feature>
<feature type="region of interest" description="Disordered" evidence="1">
    <location>
        <begin position="1"/>
        <end position="93"/>
    </location>
</feature>
<dbReference type="SMART" id="SM00875">
    <property type="entry name" value="BACK"/>
    <property type="match status" value="1"/>
</dbReference>
<evidence type="ECO:0000313" key="4">
    <source>
        <dbReference type="Proteomes" id="UP000736164"/>
    </source>
</evidence>
<dbReference type="SUPFAM" id="SSF54695">
    <property type="entry name" value="POZ domain"/>
    <property type="match status" value="1"/>
</dbReference>
<protein>
    <submittedName>
        <fullName evidence="3">KLH26 protein</fullName>
    </submittedName>
</protein>
<dbReference type="InterPro" id="IPR000210">
    <property type="entry name" value="BTB/POZ_dom"/>
</dbReference>
<dbReference type="Gene3D" id="1.25.40.420">
    <property type="match status" value="1"/>
</dbReference>
<feature type="compositionally biased region" description="Basic and acidic residues" evidence="1">
    <location>
        <begin position="184"/>
        <end position="193"/>
    </location>
</feature>
<evidence type="ECO:0000259" key="2">
    <source>
        <dbReference type="PROSITE" id="PS50097"/>
    </source>
</evidence>
<sequence>MDSDLPQQEAESGTGSPVSGAGVCVRHSPSREGSEGRAEGTGSSVWEVSRGAPPDPKFLRAEWGESVEQPRSLKDNARCLAPHGDNAGSAPPVRQIPAWNRTIADSGVCGVRESGIRSRDGIALPRAEPVTHPFVLTAGGVLQQRRIPERKNLLRFPGLNLNCALPAERPEYIGDRRPRRRDRRPAPDTRTRADVCGQRTSTSGYCEREVVGFGHQQLEATGAPPVGAISYGRSGVSEPGSALGGAEAPRRPQTEFGEHVETPRSVLRASSTEMALQKEPSEMPRSTAKEKDRGVPIQDMMSLFQSRASGGHAGPMPLVSGGPGKKEHKTLRCSATPQGPKLYIEPDHCDAFFSTLNSLESYKAHYLVRASVSRLAHSWLESGQVLDTTASDVMNLDGKMTSVGLQAVLDFAYMGDTGGGKAGEVLEASVWLEVERLSDAYSPVLDSSSGEMKKGSQTHRERQESLHAIQELWPQGIGCDVTLQLDGCRLQAHWVALSSDGDFFCAVFTSGMREYPAFLLSWDSVFEVTEAALWYQVLGTLPLCLDFLLAERDSCRCLNVLAMAEAYGLPDLGERAEQFVLGNFESVAAGPKFHDLPVDCVARVLEKDTLCASSEYFPFLLEQLFCQTALYVDHIDVQPWPQKEKQNNSDERRLSHLQTDELFALFPVEQGFPCIVQNLVRLCAAVFTPREVPKELLKVSAEQGELLLSPRKQFKSDVCEGTRVHGRLRACVSESVILCACVTVHACSKENLYA</sequence>
<comment type="caution">
    <text evidence="3">The sequence shown here is derived from an EMBL/GenBank/DDBJ whole genome shotgun (WGS) entry which is preliminary data.</text>
</comment>
<dbReference type="PANTHER" id="PTHR45632:SF14">
    <property type="entry name" value="KELCH-LIKE PROTEIN 33"/>
    <property type="match status" value="1"/>
</dbReference>
<dbReference type="PANTHER" id="PTHR45632">
    <property type="entry name" value="LD33804P"/>
    <property type="match status" value="1"/>
</dbReference>
<dbReference type="AlphaFoldDB" id="A0A8J7NLE8"/>
<feature type="compositionally biased region" description="Basic and acidic residues" evidence="1">
    <location>
        <begin position="279"/>
        <end position="293"/>
    </location>
</feature>